<dbReference type="RefSeq" id="WP_229792455.1">
    <property type="nucleotide sequence ID" value="NZ_BMYD01000003.1"/>
</dbReference>
<dbReference type="Proteomes" id="UP000646426">
    <property type="component" value="Unassembled WGS sequence"/>
</dbReference>
<keyword evidence="2" id="KW-0732">Signal</keyword>
<evidence type="ECO:0008006" key="5">
    <source>
        <dbReference type="Google" id="ProtNLM"/>
    </source>
</evidence>
<feature type="chain" id="PRO_5037093621" description="Tetratricopeptide repeat protein" evidence="2">
    <location>
        <begin position="29"/>
        <end position="213"/>
    </location>
</feature>
<evidence type="ECO:0000256" key="1">
    <source>
        <dbReference type="SAM" id="MobiDB-lite"/>
    </source>
</evidence>
<organism evidence="3 4">
    <name type="scientific">Cognatilysobacter bugurensis</name>
    <dbReference type="NCBI Taxonomy" id="543356"/>
    <lineage>
        <taxon>Bacteria</taxon>
        <taxon>Pseudomonadati</taxon>
        <taxon>Pseudomonadota</taxon>
        <taxon>Gammaproteobacteria</taxon>
        <taxon>Lysobacterales</taxon>
        <taxon>Lysobacteraceae</taxon>
        <taxon>Cognatilysobacter</taxon>
    </lineage>
</organism>
<feature type="region of interest" description="Disordered" evidence="1">
    <location>
        <begin position="156"/>
        <end position="213"/>
    </location>
</feature>
<sequence>MTASPFSVLVRLVVVATLAFGLADPASAARKKRAPSYEQLMESAEAEISAGRIETGLANFNSAAMADPTRKEPWVRSAQLQFDAGNYGRAIVAAEEVLKRDPADLVADSVVTVSGLRVAAESLKRLQGGGAIASESARREAEQLRATMISTMGNEFVTGVPAQKEKPKAKPKPRAKPRARSTAAAAPAAAPAPTPAAPASAPVRSTSGSNPFD</sequence>
<feature type="compositionally biased region" description="Basic residues" evidence="1">
    <location>
        <begin position="169"/>
        <end position="179"/>
    </location>
</feature>
<gene>
    <name evidence="3" type="ORF">GCM10007067_20260</name>
</gene>
<dbReference type="EMBL" id="BMYD01000003">
    <property type="protein sequence ID" value="GHA82263.1"/>
    <property type="molecule type" value="Genomic_DNA"/>
</dbReference>
<dbReference type="SUPFAM" id="SSF48452">
    <property type="entry name" value="TPR-like"/>
    <property type="match status" value="1"/>
</dbReference>
<feature type="compositionally biased region" description="Low complexity" evidence="1">
    <location>
        <begin position="180"/>
        <end position="189"/>
    </location>
</feature>
<reference evidence="3" key="1">
    <citation type="journal article" date="2014" name="Int. J. Syst. Evol. Microbiol.">
        <title>Complete genome sequence of Corynebacterium casei LMG S-19264T (=DSM 44701T), isolated from a smear-ripened cheese.</title>
        <authorList>
            <consortium name="US DOE Joint Genome Institute (JGI-PGF)"/>
            <person name="Walter F."/>
            <person name="Albersmeier A."/>
            <person name="Kalinowski J."/>
            <person name="Ruckert C."/>
        </authorList>
    </citation>
    <scope>NUCLEOTIDE SEQUENCE</scope>
    <source>
        <strain evidence="3">KCTC 23077</strain>
    </source>
</reference>
<evidence type="ECO:0000313" key="4">
    <source>
        <dbReference type="Proteomes" id="UP000646426"/>
    </source>
</evidence>
<dbReference type="InterPro" id="IPR011990">
    <property type="entry name" value="TPR-like_helical_dom_sf"/>
</dbReference>
<name>A0A918W7N1_9GAMM</name>
<keyword evidence="4" id="KW-1185">Reference proteome</keyword>
<dbReference type="Gene3D" id="1.25.40.10">
    <property type="entry name" value="Tetratricopeptide repeat domain"/>
    <property type="match status" value="1"/>
</dbReference>
<feature type="signal peptide" evidence="2">
    <location>
        <begin position="1"/>
        <end position="28"/>
    </location>
</feature>
<evidence type="ECO:0000313" key="3">
    <source>
        <dbReference type="EMBL" id="GHA82263.1"/>
    </source>
</evidence>
<evidence type="ECO:0000256" key="2">
    <source>
        <dbReference type="SAM" id="SignalP"/>
    </source>
</evidence>
<feature type="compositionally biased region" description="Polar residues" evidence="1">
    <location>
        <begin position="203"/>
        <end position="213"/>
    </location>
</feature>
<protein>
    <recommendedName>
        <fullName evidence="5">Tetratricopeptide repeat protein</fullName>
    </recommendedName>
</protein>
<dbReference type="AlphaFoldDB" id="A0A918W7N1"/>
<proteinExistence type="predicted"/>
<reference evidence="3" key="2">
    <citation type="submission" date="2020-09" db="EMBL/GenBank/DDBJ databases">
        <authorList>
            <person name="Sun Q."/>
            <person name="Kim S."/>
        </authorList>
    </citation>
    <scope>NUCLEOTIDE SEQUENCE</scope>
    <source>
        <strain evidence="3">KCTC 23077</strain>
    </source>
</reference>
<comment type="caution">
    <text evidence="3">The sequence shown here is derived from an EMBL/GenBank/DDBJ whole genome shotgun (WGS) entry which is preliminary data.</text>
</comment>
<accession>A0A918W7N1</accession>